<dbReference type="Proteomes" id="UP000034894">
    <property type="component" value="Unassembled WGS sequence"/>
</dbReference>
<name>A0A0G1DIU7_9BACT</name>
<accession>A0A0G1DIU7</accession>
<dbReference type="CDD" id="cd00431">
    <property type="entry name" value="cysteine_hydrolases"/>
    <property type="match status" value="1"/>
</dbReference>
<dbReference type="STRING" id="1618443.UV73_C0005G0047"/>
<gene>
    <name evidence="2" type="ORF">UV73_C0005G0047</name>
</gene>
<dbReference type="PANTHER" id="PTHR47297:SF2">
    <property type="entry name" value="OS02G0606800 PROTEIN"/>
    <property type="match status" value="1"/>
</dbReference>
<sequence length="266" mass="30036">MRSDFSDWLEAWFRKLKPSSFRDLKIDPGKTALVSVDMVKGFCSVGPLASPHIAAIIPEVTAVFRKCHKSGIKHFLLFQDTHHPETPEFSSYPPHCLRGSRESETVDELKSLPFSGQFTIFEKNSISPQYNTGFDGWLEKHPEIDTFIIVGNCTDLCVYFHAMHLRLSANAANLKRRIIVPEAAVQTYDMLVATAQKIGALPHDRILLHKIFLYHLSLNGIEVVASLDLKKSKRRGKSVYGLFNAVNATEKHIEEVFLSLKSLDKI</sequence>
<evidence type="ECO:0000313" key="2">
    <source>
        <dbReference type="EMBL" id="KKS97770.1"/>
    </source>
</evidence>
<dbReference type="InterPro" id="IPR000868">
    <property type="entry name" value="Isochorismatase-like_dom"/>
</dbReference>
<dbReference type="AlphaFoldDB" id="A0A0G1DIU7"/>
<dbReference type="SUPFAM" id="SSF52499">
    <property type="entry name" value="Isochorismatase-like hydrolases"/>
    <property type="match status" value="1"/>
</dbReference>
<protein>
    <submittedName>
        <fullName evidence="2">Nicotinamidase-like protein amidase</fullName>
    </submittedName>
</protein>
<organism evidence="2 3">
    <name type="scientific">Candidatus Gottesmanbacteria bacterium GW2011_GWA2_43_14</name>
    <dbReference type="NCBI Taxonomy" id="1618443"/>
    <lineage>
        <taxon>Bacteria</taxon>
        <taxon>Candidatus Gottesmaniibacteriota</taxon>
    </lineage>
</organism>
<dbReference type="EMBL" id="LCFP01000005">
    <property type="protein sequence ID" value="KKS97770.1"/>
    <property type="molecule type" value="Genomic_DNA"/>
</dbReference>
<dbReference type="InterPro" id="IPR044717">
    <property type="entry name" value="NIC1"/>
</dbReference>
<dbReference type="GO" id="GO:0008936">
    <property type="term" value="F:nicotinamidase activity"/>
    <property type="evidence" value="ECO:0007669"/>
    <property type="project" value="InterPro"/>
</dbReference>
<dbReference type="Gene3D" id="3.40.50.850">
    <property type="entry name" value="Isochorismatase-like"/>
    <property type="match status" value="1"/>
</dbReference>
<comment type="caution">
    <text evidence="2">The sequence shown here is derived from an EMBL/GenBank/DDBJ whole genome shotgun (WGS) entry which is preliminary data.</text>
</comment>
<proteinExistence type="predicted"/>
<evidence type="ECO:0000313" key="3">
    <source>
        <dbReference type="Proteomes" id="UP000034894"/>
    </source>
</evidence>
<feature type="domain" description="Isochorismatase-like" evidence="1">
    <location>
        <begin position="31"/>
        <end position="165"/>
    </location>
</feature>
<dbReference type="Pfam" id="PF00857">
    <property type="entry name" value="Isochorismatase"/>
    <property type="match status" value="1"/>
</dbReference>
<reference evidence="2 3" key="1">
    <citation type="journal article" date="2015" name="Nature">
        <title>rRNA introns, odd ribosomes, and small enigmatic genomes across a large radiation of phyla.</title>
        <authorList>
            <person name="Brown C.T."/>
            <person name="Hug L.A."/>
            <person name="Thomas B.C."/>
            <person name="Sharon I."/>
            <person name="Castelle C.J."/>
            <person name="Singh A."/>
            <person name="Wilkins M.J."/>
            <person name="Williams K.H."/>
            <person name="Banfield J.F."/>
        </authorList>
    </citation>
    <scope>NUCLEOTIDE SEQUENCE [LARGE SCALE GENOMIC DNA]</scope>
</reference>
<evidence type="ECO:0000259" key="1">
    <source>
        <dbReference type="Pfam" id="PF00857"/>
    </source>
</evidence>
<dbReference type="InterPro" id="IPR036380">
    <property type="entry name" value="Isochorismatase-like_sf"/>
</dbReference>
<dbReference type="GO" id="GO:0019365">
    <property type="term" value="P:pyridine nucleotide salvage"/>
    <property type="evidence" value="ECO:0007669"/>
    <property type="project" value="InterPro"/>
</dbReference>
<dbReference type="PANTHER" id="PTHR47297">
    <property type="match status" value="1"/>
</dbReference>